<comment type="caution">
    <text evidence="4">The sequence shown here is derived from an EMBL/GenBank/DDBJ whole genome shotgun (WGS) entry which is preliminary data.</text>
</comment>
<organism evidence="4 5">
    <name type="scientific">Chara braunii</name>
    <name type="common">Braun's stonewort</name>
    <dbReference type="NCBI Taxonomy" id="69332"/>
    <lineage>
        <taxon>Eukaryota</taxon>
        <taxon>Viridiplantae</taxon>
        <taxon>Streptophyta</taxon>
        <taxon>Charophyceae</taxon>
        <taxon>Charales</taxon>
        <taxon>Characeae</taxon>
        <taxon>Chara</taxon>
    </lineage>
</organism>
<evidence type="ECO:0000313" key="4">
    <source>
        <dbReference type="EMBL" id="GBG63159.1"/>
    </source>
</evidence>
<feature type="compositionally biased region" description="Basic and acidic residues" evidence="2">
    <location>
        <begin position="715"/>
        <end position="767"/>
    </location>
</feature>
<proteinExistence type="predicted"/>
<feature type="compositionally biased region" description="Polar residues" evidence="2">
    <location>
        <begin position="92"/>
        <end position="112"/>
    </location>
</feature>
<feature type="region of interest" description="Disordered" evidence="2">
    <location>
        <begin position="89"/>
        <end position="112"/>
    </location>
</feature>
<feature type="region of interest" description="Disordered" evidence="2">
    <location>
        <begin position="1"/>
        <end position="62"/>
    </location>
</feature>
<dbReference type="EMBL" id="BFEA01000036">
    <property type="protein sequence ID" value="GBG63159.1"/>
    <property type="molecule type" value="Genomic_DNA"/>
</dbReference>
<feature type="compositionally biased region" description="Basic and acidic residues" evidence="2">
    <location>
        <begin position="25"/>
        <end position="62"/>
    </location>
</feature>
<dbReference type="Gene3D" id="1.10.10.60">
    <property type="entry name" value="Homeodomain-like"/>
    <property type="match status" value="1"/>
</dbReference>
<dbReference type="GO" id="GO:0003676">
    <property type="term" value="F:nucleic acid binding"/>
    <property type="evidence" value="ECO:0007669"/>
    <property type="project" value="InterPro"/>
</dbReference>
<feature type="region of interest" description="Disordered" evidence="2">
    <location>
        <begin position="390"/>
        <end position="413"/>
    </location>
</feature>
<dbReference type="PROSITE" id="PS50158">
    <property type="entry name" value="ZF_CCHC"/>
    <property type="match status" value="1"/>
</dbReference>
<dbReference type="SMART" id="SM00343">
    <property type="entry name" value="ZnF_C2HC"/>
    <property type="match status" value="1"/>
</dbReference>
<evidence type="ECO:0000256" key="1">
    <source>
        <dbReference type="PROSITE-ProRule" id="PRU00047"/>
    </source>
</evidence>
<keyword evidence="1" id="KW-0863">Zinc-finger</keyword>
<sequence length="1058" mass="114231">MAGHGDNHDFGGSSRNQGGGGWDYGGHREYGGGHRGYASDRGDSGDRGYDGDRRSGGERIFDRGLWPGPPICFNCDEPGHYANQCSHPRWNSHPSTSASRGGSSPPNRPNFSRCQLLDPLESKVAEIGSRAGREVWASQRRKAERKEAEERAEAERVAAVLNKKKKEEKSCKEVDIKEELHKSLDARMVVRVGKLHEDVDSAVPAEESSASSNKTEELNLQTRRLCIIEKRKRGPEAVFKGSSPMELPPKRTPKRGSRPVGFSGRPVHLRRLLRATIGIVGRLRFEKRVLSDLKNLDALVLQNICKDEGIPYNVGYDGGLVDLSFGLRSGSGQDVTHTVLVNPGSSSNHTAPSVGPCGLPDTRGRGCGQSGDERGLVSRGRTTVGTAGVRAEGTRTGGSTTAGGAVHRGGDDADGYAAEVAGREVWDDYRRQSRQSSTSAITRGVAKINVRADDTPGDCDGAGGEDLSAGDGGNDNDDDDDGEMEIRPLGKKRGGPRATSKSSEPRAGRRGKKTAGDALAGDGAKSRDFWTVEHMIALVRAKRDQDLHLAGLGHNMGRMKTKTWKWADIESRLVQIGVTTKKADDCGKKWDNLYMQFKIVHKLPARRSGDGGRARYFSGAAIGFRARWVDEGTGVRCEAEHCCWCCRGVAKDLEGGSGCHNGGARPEATSRGDGEGPATSATSTATVGGFGGGKAQPAQKGDATAIGTRTAAADRSGRTRVAEGAGEERVDDVRNDVRHDEGRRDGKREGDDDDDRPLVTRLKGDAKEDGLEERSKLWVDCDSFWGQGPGKPLREAVGECADYFIAIANGDAGAEPPAMLILPPNDIFKSSSQSAGFARPESYITVDIATNVARAVWKGQEWSNVVSPALVYHTLAMKMDVPLWFAGVKIVDRPEDDDMAVRQEATVLRIAECWTDAMWCGQWADDGRVKQERLSRLADCLRALLSACMWIMRMGGDDDRSHYEACLCSSLVAKPTMIAAASYIFNWRRHIVDSANLVLDRIGKAHLTLGEYPHCIPKWCDCGLVFGHNAALKNVAEAAKHGWIGSGPAAEEVGDEDG</sequence>
<dbReference type="Pfam" id="PF13837">
    <property type="entry name" value="Myb_DNA-bind_4"/>
    <property type="match status" value="1"/>
</dbReference>
<dbReference type="InterPro" id="IPR044822">
    <property type="entry name" value="Myb_DNA-bind_4"/>
</dbReference>
<gene>
    <name evidence="4" type="ORF">CBR_g36928</name>
</gene>
<feature type="compositionally biased region" description="Low complexity" evidence="2">
    <location>
        <begin position="676"/>
        <end position="687"/>
    </location>
</feature>
<keyword evidence="1" id="KW-0479">Metal-binding</keyword>
<evidence type="ECO:0000256" key="2">
    <source>
        <dbReference type="SAM" id="MobiDB-lite"/>
    </source>
</evidence>
<name>A0A388JZC2_CHABU</name>
<evidence type="ECO:0000313" key="5">
    <source>
        <dbReference type="Proteomes" id="UP000265515"/>
    </source>
</evidence>
<keyword evidence="5" id="KW-1185">Reference proteome</keyword>
<feature type="region of interest" description="Disordered" evidence="2">
    <location>
        <begin position="131"/>
        <end position="153"/>
    </location>
</feature>
<dbReference type="Gramene" id="GBG63159">
    <property type="protein sequence ID" value="GBG63159"/>
    <property type="gene ID" value="CBR_g36928"/>
</dbReference>
<feature type="region of interest" description="Disordered" evidence="2">
    <location>
        <begin position="238"/>
        <end position="263"/>
    </location>
</feature>
<keyword evidence="1" id="KW-0862">Zinc</keyword>
<dbReference type="InterPro" id="IPR036875">
    <property type="entry name" value="Znf_CCHC_sf"/>
</dbReference>
<feature type="region of interest" description="Disordered" evidence="2">
    <location>
        <begin position="656"/>
        <end position="767"/>
    </location>
</feature>
<protein>
    <recommendedName>
        <fullName evidence="3">CCHC-type domain-containing protein</fullName>
    </recommendedName>
</protein>
<reference evidence="4 5" key="1">
    <citation type="journal article" date="2018" name="Cell">
        <title>The Chara Genome: Secondary Complexity and Implications for Plant Terrestrialization.</title>
        <authorList>
            <person name="Nishiyama T."/>
            <person name="Sakayama H."/>
            <person name="Vries J.D."/>
            <person name="Buschmann H."/>
            <person name="Saint-Marcoux D."/>
            <person name="Ullrich K.K."/>
            <person name="Haas F.B."/>
            <person name="Vanderstraeten L."/>
            <person name="Becker D."/>
            <person name="Lang D."/>
            <person name="Vosolsobe S."/>
            <person name="Rombauts S."/>
            <person name="Wilhelmsson P.K.I."/>
            <person name="Janitza P."/>
            <person name="Kern R."/>
            <person name="Heyl A."/>
            <person name="Rumpler F."/>
            <person name="Villalobos L.I.A.C."/>
            <person name="Clay J.M."/>
            <person name="Skokan R."/>
            <person name="Toyoda A."/>
            <person name="Suzuki Y."/>
            <person name="Kagoshima H."/>
            <person name="Schijlen E."/>
            <person name="Tajeshwar N."/>
            <person name="Catarino B."/>
            <person name="Hetherington A.J."/>
            <person name="Saltykova A."/>
            <person name="Bonnot C."/>
            <person name="Breuninger H."/>
            <person name="Symeonidi A."/>
            <person name="Radhakrishnan G.V."/>
            <person name="Van Nieuwerburgh F."/>
            <person name="Deforce D."/>
            <person name="Chang C."/>
            <person name="Karol K.G."/>
            <person name="Hedrich R."/>
            <person name="Ulvskov P."/>
            <person name="Glockner G."/>
            <person name="Delwiche C.F."/>
            <person name="Petrasek J."/>
            <person name="Van de Peer Y."/>
            <person name="Friml J."/>
            <person name="Beilby M."/>
            <person name="Dolan L."/>
            <person name="Kohara Y."/>
            <person name="Sugano S."/>
            <person name="Fujiyama A."/>
            <person name="Delaux P.-M."/>
            <person name="Quint M."/>
            <person name="TheiBen G."/>
            <person name="Hagemann M."/>
            <person name="Harholt J."/>
            <person name="Dunand C."/>
            <person name="Zachgo S."/>
            <person name="Langdale J."/>
            <person name="Maumus F."/>
            <person name="Straeten D.V.D."/>
            <person name="Gould S.B."/>
            <person name="Rensing S.A."/>
        </authorList>
    </citation>
    <scope>NUCLEOTIDE SEQUENCE [LARGE SCALE GENOMIC DNA]</scope>
    <source>
        <strain evidence="4 5">S276</strain>
    </source>
</reference>
<feature type="region of interest" description="Disordered" evidence="2">
    <location>
        <begin position="447"/>
        <end position="521"/>
    </location>
</feature>
<dbReference type="AlphaFoldDB" id="A0A388JZC2"/>
<dbReference type="SUPFAM" id="SSF57756">
    <property type="entry name" value="Retrovirus zinc finger-like domains"/>
    <property type="match status" value="1"/>
</dbReference>
<dbReference type="Pfam" id="PF00098">
    <property type="entry name" value="zf-CCHC"/>
    <property type="match status" value="1"/>
</dbReference>
<feature type="compositionally biased region" description="Basic and acidic residues" evidence="2">
    <location>
        <begin position="144"/>
        <end position="153"/>
    </location>
</feature>
<feature type="compositionally biased region" description="Acidic residues" evidence="2">
    <location>
        <begin position="474"/>
        <end position="483"/>
    </location>
</feature>
<dbReference type="InterPro" id="IPR001878">
    <property type="entry name" value="Znf_CCHC"/>
</dbReference>
<accession>A0A388JZC2</accession>
<feature type="domain" description="CCHC-type" evidence="3">
    <location>
        <begin position="72"/>
        <end position="85"/>
    </location>
</feature>
<dbReference type="GO" id="GO:0008270">
    <property type="term" value="F:zinc ion binding"/>
    <property type="evidence" value="ECO:0007669"/>
    <property type="project" value="UniProtKB-KW"/>
</dbReference>
<evidence type="ECO:0000259" key="3">
    <source>
        <dbReference type="PROSITE" id="PS50158"/>
    </source>
</evidence>
<dbReference type="Proteomes" id="UP000265515">
    <property type="component" value="Unassembled WGS sequence"/>
</dbReference>